<organism evidence="2 3">
    <name type="scientific">Candidatus Uhrbacteria bacterium GW2011_GWD2_52_7</name>
    <dbReference type="NCBI Taxonomy" id="1618989"/>
    <lineage>
        <taxon>Bacteria</taxon>
        <taxon>Candidatus Uhriibacteriota</taxon>
    </lineage>
</organism>
<feature type="transmembrane region" description="Helical" evidence="1">
    <location>
        <begin position="162"/>
        <end position="185"/>
    </location>
</feature>
<protein>
    <submittedName>
        <fullName evidence="2">Uncharacterized protein</fullName>
    </submittedName>
</protein>
<keyword evidence="1" id="KW-1133">Transmembrane helix</keyword>
<dbReference type="Proteomes" id="UP000034846">
    <property type="component" value="Unassembled WGS sequence"/>
</dbReference>
<evidence type="ECO:0000313" key="2">
    <source>
        <dbReference type="EMBL" id="KKW30106.1"/>
    </source>
</evidence>
<evidence type="ECO:0000256" key="1">
    <source>
        <dbReference type="SAM" id="Phobius"/>
    </source>
</evidence>
<reference evidence="2 3" key="1">
    <citation type="journal article" date="2015" name="Nature">
        <title>rRNA introns, odd ribosomes, and small enigmatic genomes across a large radiation of phyla.</title>
        <authorList>
            <person name="Brown C.T."/>
            <person name="Hug L.A."/>
            <person name="Thomas B.C."/>
            <person name="Sharon I."/>
            <person name="Castelle C.J."/>
            <person name="Singh A."/>
            <person name="Wilkins M.J."/>
            <person name="Williams K.H."/>
            <person name="Banfield J.F."/>
        </authorList>
    </citation>
    <scope>NUCLEOTIDE SEQUENCE [LARGE SCALE GENOMIC DNA]</scope>
</reference>
<comment type="caution">
    <text evidence="2">The sequence shown here is derived from an EMBL/GenBank/DDBJ whole genome shotgun (WGS) entry which is preliminary data.</text>
</comment>
<gene>
    <name evidence="2" type="ORF">UY72_C0022G0005</name>
</gene>
<dbReference type="AlphaFoldDB" id="A0A0G1XGR1"/>
<keyword evidence="1" id="KW-0812">Transmembrane</keyword>
<keyword evidence="1" id="KW-0472">Membrane</keyword>
<name>A0A0G1XGR1_9BACT</name>
<accession>A0A0G1XGR1</accession>
<evidence type="ECO:0000313" key="3">
    <source>
        <dbReference type="Proteomes" id="UP000034846"/>
    </source>
</evidence>
<dbReference type="EMBL" id="LCRD01000022">
    <property type="protein sequence ID" value="KKW30106.1"/>
    <property type="molecule type" value="Genomic_DNA"/>
</dbReference>
<proteinExistence type="predicted"/>
<sequence length="189" mass="21056">MLSSWDAGFRFGRDKFFCYRHYIMTGNSNETCDIRADQNIDDASVIFFATVNSKTDNIVSVDVGRVWRGEVPKETWMWTPDLEGGEEDSNDVIVGDSYLVYGEPNGSIDGFYAFPCTTQRSTLEEAISLLGTGNDPRDFVATFDEPFPIIDGSPLGITTNGYVAAAFYFIFIIGICVGVLGVIFFRLRK</sequence>